<organism evidence="2 3">
    <name type="scientific">Candida verbasci</name>
    <dbReference type="NCBI Taxonomy" id="1227364"/>
    <lineage>
        <taxon>Eukaryota</taxon>
        <taxon>Fungi</taxon>
        <taxon>Dikarya</taxon>
        <taxon>Ascomycota</taxon>
        <taxon>Saccharomycotina</taxon>
        <taxon>Pichiomycetes</taxon>
        <taxon>Debaryomycetaceae</taxon>
        <taxon>Candida/Lodderomyces clade</taxon>
        <taxon>Candida</taxon>
    </lineage>
</organism>
<evidence type="ECO:0000313" key="2">
    <source>
        <dbReference type="EMBL" id="CAI5758281.1"/>
    </source>
</evidence>
<feature type="transmembrane region" description="Helical" evidence="1">
    <location>
        <begin position="290"/>
        <end position="310"/>
    </location>
</feature>
<sequence length="500" mass="57357">MNLLILFIIGLAAAFKDAPTILSAKQGVICSPIHQSKEKAFIELKDDNNKIPTLIFKYIDLVNFTNIPIIEEFHQLYPNEKPTLYKNMIKDGKFNVDAAEGYKVDDGKFYNGDSTVKFTVPDSGIYCIYIAPDKDKEFSIPVVFKNSYGNLPYSYYMIYSQLKWFILISIALFAYLLNYILKFKVGDDFKNLDSISVISKGIIFLILAPAILVSIVQWINFFLKNWFVESCSQSFFMDLLSFLTELVNHCFNAYTSFIVLLFSMGYGVIYYHNGNSHHYRMFPQKSLNRVASLLFLNILVMFLYSIAISLQNNKPYVVGIYNSPQQTTNQPGPLALILAGLNSLFAIIWFVLTIVFYFKTKKTIAKFPPAPNEENTEKVGKAFKRSILALFVLPFVVFLVGGIILGVLMTNQLKDIPEYPSNTERELLYQSVLEFMLLEKFMNKLILPSIWSAWLYFILLVGSIFFIWIKDNNGLIIDRNANDPIEYAEVDNNFEISDEE</sequence>
<protein>
    <submittedName>
        <fullName evidence="2">Uncharacterized protein</fullName>
    </submittedName>
</protein>
<accession>A0A9W4TXD3</accession>
<gene>
    <name evidence="2" type="ORF">CANVERA_P2795</name>
</gene>
<keyword evidence="1" id="KW-0812">Transmembrane</keyword>
<reference evidence="2" key="1">
    <citation type="submission" date="2022-12" db="EMBL/GenBank/DDBJ databases">
        <authorList>
            <person name="Brejova B."/>
        </authorList>
    </citation>
    <scope>NUCLEOTIDE SEQUENCE</scope>
</reference>
<dbReference type="EMBL" id="CANTUO010000002">
    <property type="protein sequence ID" value="CAI5758281.1"/>
    <property type="molecule type" value="Genomic_DNA"/>
</dbReference>
<name>A0A9W4TXD3_9ASCO</name>
<feature type="transmembrane region" description="Helical" evidence="1">
    <location>
        <begin position="445"/>
        <end position="469"/>
    </location>
</feature>
<keyword evidence="1" id="KW-0472">Membrane</keyword>
<feature type="transmembrane region" description="Helical" evidence="1">
    <location>
        <begin position="162"/>
        <end position="181"/>
    </location>
</feature>
<evidence type="ECO:0000256" key="1">
    <source>
        <dbReference type="SAM" id="Phobius"/>
    </source>
</evidence>
<feature type="transmembrane region" description="Helical" evidence="1">
    <location>
        <begin position="387"/>
        <end position="409"/>
    </location>
</feature>
<keyword evidence="3" id="KW-1185">Reference proteome</keyword>
<feature type="transmembrane region" description="Helical" evidence="1">
    <location>
        <begin position="202"/>
        <end position="223"/>
    </location>
</feature>
<dbReference type="Proteomes" id="UP001152885">
    <property type="component" value="Unassembled WGS sequence"/>
</dbReference>
<keyword evidence="1" id="KW-1133">Transmembrane helix</keyword>
<dbReference type="OrthoDB" id="4022842at2759"/>
<comment type="caution">
    <text evidence="2">The sequence shown here is derived from an EMBL/GenBank/DDBJ whole genome shotgun (WGS) entry which is preliminary data.</text>
</comment>
<evidence type="ECO:0000313" key="3">
    <source>
        <dbReference type="Proteomes" id="UP001152885"/>
    </source>
</evidence>
<feature type="transmembrane region" description="Helical" evidence="1">
    <location>
        <begin position="334"/>
        <end position="358"/>
    </location>
</feature>
<feature type="transmembrane region" description="Helical" evidence="1">
    <location>
        <begin position="251"/>
        <end position="269"/>
    </location>
</feature>
<proteinExistence type="predicted"/>
<dbReference type="AlphaFoldDB" id="A0A9W4TXD3"/>